<dbReference type="GO" id="GO:0052689">
    <property type="term" value="F:carboxylic ester hydrolase activity"/>
    <property type="evidence" value="ECO:0007669"/>
    <property type="project" value="InterPro"/>
</dbReference>
<dbReference type="InterPro" id="IPR002921">
    <property type="entry name" value="Fungal_lipase-type"/>
</dbReference>
<dbReference type="PANTHER" id="PTHR46898">
    <property type="entry name" value="SENESCENCE-ASSOCIATED CARBOXYLESTERASE 101"/>
    <property type="match status" value="1"/>
</dbReference>
<sequence length="334" mass="36615">MARAAPMLVSKLQRSSHGGVGEATAEAGKKRGTRESDITIWEDKSVPAHAMDLDSSSLKVFELGKLVLSSGLLHSSWSKISEIHKSTSPNQQRSGLGIKIYQQDKYTLVVFDAPPILSSNSASTLLSGSQDDNPFHFLFSENISSFSLHTPAYKLFDSAYKRLSELKELKSKLLQKLKANKSVIITGAALGGSVASLFTLWLLETIEPKLKRPLCITFGSPLIGDASLQQILDHSVWNSCFLHVADATQQTPITAGFKPFGTFLICFDSQCICIEDPDAVLELLTGDTNTDLLGWRDYGEVLRRLDQSSMADSSLKSMVLSVEWRNVRSCVLIS</sequence>
<accession>A0A6D2IXL4</accession>
<gene>
    <name evidence="4" type="ORF">MERR_LOCUS18597</name>
</gene>
<dbReference type="OrthoDB" id="438440at2759"/>
<dbReference type="SUPFAM" id="SSF53474">
    <property type="entry name" value="alpha/beta-Hydrolases"/>
    <property type="match status" value="1"/>
</dbReference>
<protein>
    <recommendedName>
        <fullName evidence="3">Fungal lipase-type domain-containing protein</fullName>
    </recommendedName>
</protein>
<dbReference type="AlphaFoldDB" id="A0A6D2IXL4"/>
<dbReference type="EMBL" id="CACVBM020001107">
    <property type="protein sequence ID" value="CAA7031362.1"/>
    <property type="molecule type" value="Genomic_DNA"/>
</dbReference>
<proteinExistence type="predicted"/>
<dbReference type="GO" id="GO:0006952">
    <property type="term" value="P:defense response"/>
    <property type="evidence" value="ECO:0007669"/>
    <property type="project" value="InterPro"/>
</dbReference>
<evidence type="ECO:0000256" key="2">
    <source>
        <dbReference type="SAM" id="MobiDB-lite"/>
    </source>
</evidence>
<dbReference type="PANTHER" id="PTHR46898:SF3">
    <property type="entry name" value="FUNGAL LIPASE-LIKE DOMAIN-CONTAINING PROTEIN"/>
    <property type="match status" value="1"/>
</dbReference>
<feature type="domain" description="Fungal lipase-type" evidence="3">
    <location>
        <begin position="146"/>
        <end position="238"/>
    </location>
</feature>
<keyword evidence="1" id="KW-0378">Hydrolase</keyword>
<evidence type="ECO:0000313" key="5">
    <source>
        <dbReference type="Proteomes" id="UP000467841"/>
    </source>
</evidence>
<dbReference type="Pfam" id="PF01764">
    <property type="entry name" value="Lipase_3"/>
    <property type="match status" value="1"/>
</dbReference>
<evidence type="ECO:0000313" key="4">
    <source>
        <dbReference type="EMBL" id="CAA7031362.1"/>
    </source>
</evidence>
<feature type="region of interest" description="Disordered" evidence="2">
    <location>
        <begin position="1"/>
        <end position="34"/>
    </location>
</feature>
<dbReference type="Proteomes" id="UP000467841">
    <property type="component" value="Unassembled WGS sequence"/>
</dbReference>
<keyword evidence="5" id="KW-1185">Reference proteome</keyword>
<dbReference type="InterPro" id="IPR044603">
    <property type="entry name" value="SAG101-like"/>
</dbReference>
<comment type="caution">
    <text evidence="4">The sequence shown here is derived from an EMBL/GenBank/DDBJ whole genome shotgun (WGS) entry which is preliminary data.</text>
</comment>
<evidence type="ECO:0000256" key="1">
    <source>
        <dbReference type="ARBA" id="ARBA00022801"/>
    </source>
</evidence>
<reference evidence="4" key="1">
    <citation type="submission" date="2020-01" db="EMBL/GenBank/DDBJ databases">
        <authorList>
            <person name="Mishra B."/>
        </authorList>
    </citation>
    <scope>NUCLEOTIDE SEQUENCE [LARGE SCALE GENOMIC DNA]</scope>
</reference>
<dbReference type="InterPro" id="IPR029058">
    <property type="entry name" value="AB_hydrolase_fold"/>
</dbReference>
<dbReference type="Gene3D" id="3.40.50.1820">
    <property type="entry name" value="alpha/beta hydrolase"/>
    <property type="match status" value="1"/>
</dbReference>
<name>A0A6D2IXL4_9BRAS</name>
<dbReference type="GO" id="GO:0006629">
    <property type="term" value="P:lipid metabolic process"/>
    <property type="evidence" value="ECO:0007669"/>
    <property type="project" value="InterPro"/>
</dbReference>
<organism evidence="4 5">
    <name type="scientific">Microthlaspi erraticum</name>
    <dbReference type="NCBI Taxonomy" id="1685480"/>
    <lineage>
        <taxon>Eukaryota</taxon>
        <taxon>Viridiplantae</taxon>
        <taxon>Streptophyta</taxon>
        <taxon>Embryophyta</taxon>
        <taxon>Tracheophyta</taxon>
        <taxon>Spermatophyta</taxon>
        <taxon>Magnoliopsida</taxon>
        <taxon>eudicotyledons</taxon>
        <taxon>Gunneridae</taxon>
        <taxon>Pentapetalae</taxon>
        <taxon>rosids</taxon>
        <taxon>malvids</taxon>
        <taxon>Brassicales</taxon>
        <taxon>Brassicaceae</taxon>
        <taxon>Coluteocarpeae</taxon>
        <taxon>Microthlaspi</taxon>
    </lineage>
</organism>
<evidence type="ECO:0000259" key="3">
    <source>
        <dbReference type="Pfam" id="PF01764"/>
    </source>
</evidence>